<dbReference type="Proteomes" id="UP001220610">
    <property type="component" value="Chromosome"/>
</dbReference>
<evidence type="ECO:0000313" key="5">
    <source>
        <dbReference type="Proteomes" id="UP001220610"/>
    </source>
</evidence>
<evidence type="ECO:0000256" key="1">
    <source>
        <dbReference type="SAM" id="Coils"/>
    </source>
</evidence>
<evidence type="ECO:0000256" key="3">
    <source>
        <dbReference type="SAM" id="Phobius"/>
    </source>
</evidence>
<keyword evidence="3" id="KW-1133">Transmembrane helix</keyword>
<evidence type="ECO:0000256" key="2">
    <source>
        <dbReference type="SAM" id="MobiDB-lite"/>
    </source>
</evidence>
<accession>A0AAJ5WNS5</accession>
<dbReference type="Gene3D" id="3.30.1150.10">
    <property type="match status" value="1"/>
</dbReference>
<dbReference type="EMBL" id="CP119311">
    <property type="protein sequence ID" value="WEK33773.1"/>
    <property type="molecule type" value="Genomic_DNA"/>
</dbReference>
<reference evidence="4" key="1">
    <citation type="submission" date="2023-03" db="EMBL/GenBank/DDBJ databases">
        <title>Andean soil-derived lignocellulolytic bacterial consortium as a source of novel taxa and putative plastic-active enzymes.</title>
        <authorList>
            <person name="Diaz-Garcia L."/>
            <person name="Chuvochina M."/>
            <person name="Feuerriegel G."/>
            <person name="Bunk B."/>
            <person name="Sproer C."/>
            <person name="Streit W.R."/>
            <person name="Rodriguez L.M."/>
            <person name="Overmann J."/>
            <person name="Jimenez D.J."/>
        </authorList>
    </citation>
    <scope>NUCLEOTIDE SEQUENCE</scope>
    <source>
        <strain evidence="4">MAG 7</strain>
    </source>
</reference>
<gene>
    <name evidence="4" type="ORF">P0Y53_14875</name>
</gene>
<evidence type="ECO:0000313" key="4">
    <source>
        <dbReference type="EMBL" id="WEK33773.1"/>
    </source>
</evidence>
<dbReference type="Gene3D" id="2.60.40.1120">
    <property type="entry name" value="Carboxypeptidase-like, regulatory domain"/>
    <property type="match status" value="1"/>
</dbReference>
<sequence>MSNQQPHTKQYTAADIRMYLEGRLSPAAMHDLEKAALEDPFLADALEGMEQALQDHGQQTVYTELDQLRTDLQARAVTTPERPPGRIIRFSWLRAATAAVLLLVAGLYAYYRYVDEPNASNLAANEQQAQPVIPPPVPATTLADSQASQFQGLLADSAPRNGNVSREIGSANPMQPPVSARQPNSKLHALARNRQDTIPRMTDGKLFHIDTHNMEVLPPAIQPGVVASTQNNLARQQAELQQKLRQVEAKSKAETEVISIQDSDDKLKKAAALETPEQKELLHNVIKGQVLDNFNRPLANAVVATQLTNPHLQNYLPTPQQSPNQANAGFVTDKNGFFNIPATDSILNVSVSALGFASRQVRLGQNVQFNLVQLQPDAPLGEVVVVGYGTRSKKTIGGKAAGIANRNASSPSILAQDTEPVYGWIGYEQYLEKNRKIPEGEPARSGEVVITFMVNRAGQQYNYVVQRSLSQAYDEEAMRLIKEGPKWKVLKGKRAKATVIVKF</sequence>
<name>A0AAJ5WNS5_9BACT</name>
<dbReference type="InterPro" id="IPR008969">
    <property type="entry name" value="CarboxyPept-like_regulatory"/>
</dbReference>
<organism evidence="4 5">
    <name type="scientific">Candidatus Pseudobacter hemicellulosilyticus</name>
    <dbReference type="NCBI Taxonomy" id="3121375"/>
    <lineage>
        <taxon>Bacteria</taxon>
        <taxon>Pseudomonadati</taxon>
        <taxon>Bacteroidota</taxon>
        <taxon>Chitinophagia</taxon>
        <taxon>Chitinophagales</taxon>
        <taxon>Chitinophagaceae</taxon>
        <taxon>Pseudobacter</taxon>
    </lineage>
</organism>
<evidence type="ECO:0008006" key="6">
    <source>
        <dbReference type="Google" id="ProtNLM"/>
    </source>
</evidence>
<dbReference type="SUPFAM" id="SSF74653">
    <property type="entry name" value="TolA/TonB C-terminal domain"/>
    <property type="match status" value="1"/>
</dbReference>
<protein>
    <recommendedName>
        <fullName evidence="6">TonB C-terminal domain-containing protein</fullName>
    </recommendedName>
</protein>
<feature type="transmembrane region" description="Helical" evidence="3">
    <location>
        <begin position="92"/>
        <end position="111"/>
    </location>
</feature>
<keyword evidence="3" id="KW-0812">Transmembrane</keyword>
<dbReference type="AlphaFoldDB" id="A0AAJ5WNS5"/>
<keyword evidence="1" id="KW-0175">Coiled coil</keyword>
<feature type="coiled-coil region" evidence="1">
    <location>
        <begin position="226"/>
        <end position="257"/>
    </location>
</feature>
<feature type="region of interest" description="Disordered" evidence="2">
    <location>
        <begin position="162"/>
        <end position="184"/>
    </location>
</feature>
<dbReference type="SUPFAM" id="SSF49464">
    <property type="entry name" value="Carboxypeptidase regulatory domain-like"/>
    <property type="match status" value="1"/>
</dbReference>
<keyword evidence="3" id="KW-0472">Membrane</keyword>
<proteinExistence type="predicted"/>